<dbReference type="InParanoid" id="Q4N414"/>
<dbReference type="KEGG" id="tpv:TP02_0824"/>
<organism evidence="2 3">
    <name type="scientific">Theileria parva</name>
    <name type="common">East coast fever infection agent</name>
    <dbReference type="NCBI Taxonomy" id="5875"/>
    <lineage>
        <taxon>Eukaryota</taxon>
        <taxon>Sar</taxon>
        <taxon>Alveolata</taxon>
        <taxon>Apicomplexa</taxon>
        <taxon>Aconoidasida</taxon>
        <taxon>Piroplasmida</taxon>
        <taxon>Theileriidae</taxon>
        <taxon>Theileria</taxon>
    </lineage>
</organism>
<gene>
    <name evidence="2" type="ordered locus">TP02_0824</name>
</gene>
<accession>Q4N414</accession>
<evidence type="ECO:0000256" key="1">
    <source>
        <dbReference type="SAM" id="Coils"/>
    </source>
</evidence>
<comment type="caution">
    <text evidence="2">The sequence shown here is derived from an EMBL/GenBank/DDBJ whole genome shotgun (WGS) entry which is preliminary data.</text>
</comment>
<keyword evidence="3" id="KW-1185">Reference proteome</keyword>
<dbReference type="Proteomes" id="UP000001949">
    <property type="component" value="Unassembled WGS sequence"/>
</dbReference>
<evidence type="ECO:0000313" key="3">
    <source>
        <dbReference type="Proteomes" id="UP000001949"/>
    </source>
</evidence>
<dbReference type="AlphaFoldDB" id="Q4N414"/>
<dbReference type="eggNOG" id="ENOG502QWXP">
    <property type="taxonomic scope" value="Eukaryota"/>
</dbReference>
<protein>
    <submittedName>
        <fullName evidence="2">Uncharacterized protein</fullName>
    </submittedName>
</protein>
<name>Q4N414_THEPA</name>
<sequence length="218" mass="26006">MLRKSKSTLANIFLQINLNYLLNDKSTVEDDNKQEIPDESAHSCLEKRMVNYYDNVVLSSKLKLAEEKIEKLKEEARKASEDFYSMEQIMKQIYYNDLKLSQSENEKKMEYIMKKSKENEELWEERKRLVNQILNDYTSNVNECLKIKDFYHLFQENSSNTLTNYEGRKWYKCEKRGCRVLITPACIVFAPAPVKTRGQICRKETEIWNFLILGFRTY</sequence>
<proteinExistence type="predicted"/>
<evidence type="ECO:0000313" key="2">
    <source>
        <dbReference type="EMBL" id="EAN33109.1"/>
    </source>
</evidence>
<reference evidence="2 3" key="1">
    <citation type="journal article" date="2005" name="Science">
        <title>Genome sequence of Theileria parva, a bovine pathogen that transforms lymphocytes.</title>
        <authorList>
            <person name="Gardner M.J."/>
            <person name="Bishop R."/>
            <person name="Shah T."/>
            <person name="de Villiers E.P."/>
            <person name="Carlton J.M."/>
            <person name="Hall N."/>
            <person name="Ren Q."/>
            <person name="Paulsen I.T."/>
            <person name="Pain A."/>
            <person name="Berriman M."/>
            <person name="Wilson R.J.M."/>
            <person name="Sato S."/>
            <person name="Ralph S.A."/>
            <person name="Mann D.J."/>
            <person name="Xiong Z."/>
            <person name="Shallom S.J."/>
            <person name="Weidman J."/>
            <person name="Jiang L."/>
            <person name="Lynn J."/>
            <person name="Weaver B."/>
            <person name="Shoaibi A."/>
            <person name="Domingo A.R."/>
            <person name="Wasawo D."/>
            <person name="Crabtree J."/>
            <person name="Wortman J.R."/>
            <person name="Haas B."/>
            <person name="Angiuoli S.V."/>
            <person name="Creasy T.H."/>
            <person name="Lu C."/>
            <person name="Suh B."/>
            <person name="Silva J.C."/>
            <person name="Utterback T.R."/>
            <person name="Feldblyum T.V."/>
            <person name="Pertea M."/>
            <person name="Allen J."/>
            <person name="Nierman W.C."/>
            <person name="Taracha E.L.N."/>
            <person name="Salzberg S.L."/>
            <person name="White O.R."/>
            <person name="Fitzhugh H.A."/>
            <person name="Morzaria S."/>
            <person name="Venter J.C."/>
            <person name="Fraser C.M."/>
            <person name="Nene V."/>
        </authorList>
    </citation>
    <scope>NUCLEOTIDE SEQUENCE [LARGE SCALE GENOMIC DNA]</scope>
    <source>
        <strain evidence="2 3">Muguga</strain>
    </source>
</reference>
<keyword evidence="1" id="KW-0175">Coiled coil</keyword>
<feature type="coiled-coil region" evidence="1">
    <location>
        <begin position="55"/>
        <end position="89"/>
    </location>
</feature>
<dbReference type="VEuPathDB" id="PiroplasmaDB:TpMuguga_02g00824"/>
<dbReference type="EMBL" id="AAGK01000002">
    <property type="protein sequence ID" value="EAN33109.1"/>
    <property type="molecule type" value="Genomic_DNA"/>
</dbReference>